<dbReference type="GO" id="GO:0022857">
    <property type="term" value="F:transmembrane transporter activity"/>
    <property type="evidence" value="ECO:0007669"/>
    <property type="project" value="TreeGrafter"/>
</dbReference>
<proteinExistence type="predicted"/>
<dbReference type="PANTHER" id="PTHR30572">
    <property type="entry name" value="MEMBRANE COMPONENT OF TRANSPORTER-RELATED"/>
    <property type="match status" value="1"/>
</dbReference>
<accession>A0A3E1YH69</accession>
<keyword evidence="2" id="KW-1003">Cell membrane</keyword>
<evidence type="ECO:0000256" key="3">
    <source>
        <dbReference type="ARBA" id="ARBA00022692"/>
    </source>
</evidence>
<comment type="caution">
    <text evidence="9">The sequence shown here is derived from an EMBL/GenBank/DDBJ whole genome shotgun (WGS) entry which is preliminary data.</text>
</comment>
<dbReference type="Pfam" id="PF12704">
    <property type="entry name" value="MacB_PCD"/>
    <property type="match status" value="2"/>
</dbReference>
<evidence type="ECO:0000259" key="8">
    <source>
        <dbReference type="Pfam" id="PF12704"/>
    </source>
</evidence>
<evidence type="ECO:0000313" key="9">
    <source>
        <dbReference type="EMBL" id="RFS26717.1"/>
    </source>
</evidence>
<gene>
    <name evidence="9" type="ORF">DVR12_02710</name>
</gene>
<feature type="domain" description="MacB-like periplasmic core" evidence="8">
    <location>
        <begin position="20"/>
        <end position="231"/>
    </location>
</feature>
<evidence type="ECO:0000256" key="2">
    <source>
        <dbReference type="ARBA" id="ARBA00022475"/>
    </source>
</evidence>
<dbReference type="InterPro" id="IPR025857">
    <property type="entry name" value="MacB_PCD"/>
</dbReference>
<feature type="domain" description="MacB-like periplasmic core" evidence="8">
    <location>
        <begin position="434"/>
        <end position="596"/>
    </location>
</feature>
<comment type="subcellular location">
    <subcellularLocation>
        <location evidence="1">Cell membrane</location>
        <topology evidence="1">Multi-pass membrane protein</topology>
    </subcellularLocation>
</comment>
<dbReference type="EMBL" id="QPMM01000001">
    <property type="protein sequence ID" value="RFS26717.1"/>
    <property type="molecule type" value="Genomic_DNA"/>
</dbReference>
<feature type="domain" description="ABC3 transporter permease C-terminal" evidence="7">
    <location>
        <begin position="675"/>
        <end position="783"/>
    </location>
</feature>
<feature type="transmembrane region" description="Helical" evidence="6">
    <location>
        <begin position="723"/>
        <end position="742"/>
    </location>
</feature>
<dbReference type="InterPro" id="IPR050250">
    <property type="entry name" value="Macrolide_Exporter_MacB"/>
</dbReference>
<keyword evidence="4 6" id="KW-1133">Transmembrane helix</keyword>
<feature type="transmembrane region" description="Helical" evidence="6">
    <location>
        <begin position="757"/>
        <end position="777"/>
    </location>
</feature>
<dbReference type="Pfam" id="PF02687">
    <property type="entry name" value="FtsX"/>
    <property type="match status" value="2"/>
</dbReference>
<dbReference type="AlphaFoldDB" id="A0A3E1YH69"/>
<dbReference type="OrthoDB" id="1451596at2"/>
<feature type="domain" description="ABC3 transporter permease C-terminal" evidence="7">
    <location>
        <begin position="289"/>
        <end position="406"/>
    </location>
</feature>
<evidence type="ECO:0000313" key="10">
    <source>
        <dbReference type="Proteomes" id="UP000260644"/>
    </source>
</evidence>
<feature type="transmembrane region" description="Helical" evidence="6">
    <location>
        <begin position="380"/>
        <end position="404"/>
    </location>
</feature>
<dbReference type="InterPro" id="IPR003838">
    <property type="entry name" value="ABC3_permease_C"/>
</dbReference>
<sequence length="794" mass="89047">MIRNYLKIAFRNLTKHKMFSLINIMGLSAGMTACFLISLYVHFELTYDTFNKKADRIYRVATDIQTSTETLRYSISPWAMASNMQNEFPEMETYVRVQKDEMLFRRGDLKFKEENAVLVDSTLFRVFDLKLLKGNPQTALTAPLSIVLTETSARKYFGHSDPMGQSLLLGEKSEPAIVTGIMQDPPVNSQIRGDIFVSMSTYTGHEDKNIEREWGSFGATAFVLLKPNTNPIVLEKKFPAFLERHAGQMMANRQMKIRMLLEPLKDIYLHSTRPAAETGNVNNLYVFSAVALFIMLIACINFVNLTTARSVERAREVGVRKAVGAARGTLARQFLAESMLMCLIAFFISVLLSAILIPLFNEIAGKVVSDGIIYELPFVGIQFVAVLLIGLLAGIYPAFVLSSFEPVKVLKGRFTTSVKGIMLRKGLVTVQFTISITMIIATIVVYTQLDFMRSYDLGFSKDQTLVIQSGTGQERDGFEASIMNFPGVKSAAASSAIPGGWNLQAFSKIEKKNGEMQAGNLEVYRVDFNFIPQYGLKVVAGRAFSKQYATDSTQALMINEAAAKVLGYTSPEEAIGKKFDQWGRQGTIIGVLKDFHFKSLQENIKPLTFRIIDFWNGNLLSVKVNSKNVKQTLAAIEDLWKTRYPDQPFSYYFLDEFYDRQYRADERFESLFMYFATLAIFISCLGLLGLASYSTVQRTKEIGVRKVMGASTTSIVALLSKDFLQLIGIAFIIAAPLAWFAMDRWLDTFAYKTDIRLWVFIVAAVLSAFVAFATISYQSISAALMNPVKSLRSE</sequence>
<keyword evidence="3 6" id="KW-0812">Transmembrane</keyword>
<feature type="transmembrane region" description="Helical" evidence="6">
    <location>
        <begin position="340"/>
        <end position="360"/>
    </location>
</feature>
<dbReference type="PANTHER" id="PTHR30572:SF18">
    <property type="entry name" value="ABC-TYPE MACROLIDE FAMILY EXPORT SYSTEM PERMEASE COMPONENT 2"/>
    <property type="match status" value="1"/>
</dbReference>
<evidence type="ECO:0000256" key="4">
    <source>
        <dbReference type="ARBA" id="ARBA00022989"/>
    </source>
</evidence>
<keyword evidence="5 6" id="KW-0472">Membrane</keyword>
<evidence type="ECO:0000256" key="6">
    <source>
        <dbReference type="SAM" id="Phobius"/>
    </source>
</evidence>
<organism evidence="9 10">
    <name type="scientific">Chitinophaga silvatica</name>
    <dbReference type="NCBI Taxonomy" id="2282649"/>
    <lineage>
        <taxon>Bacteria</taxon>
        <taxon>Pseudomonadati</taxon>
        <taxon>Bacteroidota</taxon>
        <taxon>Chitinophagia</taxon>
        <taxon>Chitinophagales</taxon>
        <taxon>Chitinophagaceae</taxon>
        <taxon>Chitinophaga</taxon>
    </lineage>
</organism>
<feature type="transmembrane region" description="Helical" evidence="6">
    <location>
        <begin position="425"/>
        <end position="446"/>
    </location>
</feature>
<evidence type="ECO:0000256" key="5">
    <source>
        <dbReference type="ARBA" id="ARBA00023136"/>
    </source>
</evidence>
<feature type="transmembrane region" description="Helical" evidence="6">
    <location>
        <begin position="21"/>
        <end position="43"/>
    </location>
</feature>
<dbReference type="GO" id="GO:0005886">
    <property type="term" value="C:plasma membrane"/>
    <property type="evidence" value="ECO:0007669"/>
    <property type="project" value="UniProtKB-SubCell"/>
</dbReference>
<dbReference type="Proteomes" id="UP000260644">
    <property type="component" value="Unassembled WGS sequence"/>
</dbReference>
<dbReference type="PROSITE" id="PS51257">
    <property type="entry name" value="PROKAR_LIPOPROTEIN"/>
    <property type="match status" value="1"/>
</dbReference>
<evidence type="ECO:0000256" key="1">
    <source>
        <dbReference type="ARBA" id="ARBA00004651"/>
    </source>
</evidence>
<reference evidence="9 10" key="1">
    <citation type="submission" date="2018-07" db="EMBL/GenBank/DDBJ databases">
        <title>Chitinophaga K2CV101002-2 sp. nov., isolated from a monsoon evergreen broad-leaved forest soil.</title>
        <authorList>
            <person name="Lv Y."/>
        </authorList>
    </citation>
    <scope>NUCLEOTIDE SEQUENCE [LARGE SCALE GENOMIC DNA]</scope>
    <source>
        <strain evidence="9 10">GDMCC 1.1288</strain>
    </source>
</reference>
<evidence type="ECO:0000259" key="7">
    <source>
        <dbReference type="Pfam" id="PF02687"/>
    </source>
</evidence>
<protein>
    <submittedName>
        <fullName evidence="9">ABC transporter permease</fullName>
    </submittedName>
</protein>
<name>A0A3E1YH69_9BACT</name>
<keyword evidence="10" id="KW-1185">Reference proteome</keyword>
<feature type="transmembrane region" description="Helical" evidence="6">
    <location>
        <begin position="284"/>
        <end position="305"/>
    </location>
</feature>
<feature type="transmembrane region" description="Helical" evidence="6">
    <location>
        <begin position="671"/>
        <end position="696"/>
    </location>
</feature>